<proteinExistence type="predicted"/>
<accession>A0A1I2AKS3</accession>
<evidence type="ECO:0000313" key="2">
    <source>
        <dbReference type="EMBL" id="SDG33017.1"/>
    </source>
</evidence>
<gene>
    <name evidence="2" type="ORF">SAMN04244560_02165</name>
</gene>
<dbReference type="RefSeq" id="WP_004402237.1">
    <property type="nucleotide sequence ID" value="NZ_FNBS01000063.1"/>
</dbReference>
<evidence type="ECO:0000313" key="3">
    <source>
        <dbReference type="Proteomes" id="UP000183404"/>
    </source>
</evidence>
<protein>
    <submittedName>
        <fullName evidence="2">Uncharacterized protein</fullName>
    </submittedName>
</protein>
<dbReference type="EMBL" id="FNBS01000063">
    <property type="protein sequence ID" value="SDG33017.1"/>
    <property type="molecule type" value="Genomic_DNA"/>
</dbReference>
<name>A0A1I2AKS3_THETY</name>
<evidence type="ECO:0000256" key="1">
    <source>
        <dbReference type="SAM" id="MobiDB-lite"/>
    </source>
</evidence>
<reference evidence="2 3" key="1">
    <citation type="submission" date="2016-10" db="EMBL/GenBank/DDBJ databases">
        <authorList>
            <person name="de Groot N.N."/>
        </authorList>
    </citation>
    <scope>NUCLEOTIDE SEQUENCE [LARGE SCALE GENOMIC DNA]</scope>
    <source>
        <strain evidence="2 3">DSM 569</strain>
    </source>
</reference>
<dbReference type="Proteomes" id="UP000183404">
    <property type="component" value="Unassembled WGS sequence"/>
</dbReference>
<dbReference type="AlphaFoldDB" id="A0A1I2AKS3"/>
<organism evidence="2 3">
    <name type="scientific">Thermoanaerobacter thermohydrosulfuricus</name>
    <name type="common">Clostridium thermohydrosulfuricum</name>
    <dbReference type="NCBI Taxonomy" id="1516"/>
    <lineage>
        <taxon>Bacteria</taxon>
        <taxon>Bacillati</taxon>
        <taxon>Bacillota</taxon>
        <taxon>Clostridia</taxon>
        <taxon>Thermoanaerobacterales</taxon>
        <taxon>Thermoanaerobacteraceae</taxon>
        <taxon>Thermoanaerobacter</taxon>
    </lineage>
</organism>
<feature type="region of interest" description="Disordered" evidence="1">
    <location>
        <begin position="150"/>
        <end position="179"/>
    </location>
</feature>
<feature type="compositionally biased region" description="Basic and acidic residues" evidence="1">
    <location>
        <begin position="150"/>
        <end position="163"/>
    </location>
</feature>
<sequence>MPINIYKRFYIVFNQEDKGCSIEGKEVTGYLKVEFRGSRGRITAALQNLNPTYSYNVKLLKGEGEVTVVDFGAIKVDDKGRGGGEWTFNVENVKDSGISWEEFSVAFIEAHDGIKTLVPLASVINKKTTNWKAAYKKYLLKVKQEETLTEKSDKNDREIKQEETETAIPQDYESAEDENIKNEFTKKDETLQNVSEETQFETNFYISAPEETPKPLMHSSDTQQQKTSFKFEEEVEEGYIKYLREYVNNIVSFLEEVQPFEKNFEGYRWWKVKTGYRERSFDHYLVGFVNDEKGELKYIVYGMPGFFTLADQPFGGMTGFVVWKPVKENLRGARDEGYWILHIDAKTGQIAVPIEPTPPPLI</sequence>